<gene>
    <name evidence="5" type="ORF">HKT17_01070</name>
</gene>
<dbReference type="SUPFAM" id="SSF54211">
    <property type="entry name" value="Ribosomal protein S5 domain 2-like"/>
    <property type="match status" value="1"/>
</dbReference>
<dbReference type="InterPro" id="IPR027417">
    <property type="entry name" value="P-loop_NTPase"/>
</dbReference>
<dbReference type="Gene3D" id="3.30.230.10">
    <property type="match status" value="1"/>
</dbReference>
<dbReference type="InterPro" id="IPR001208">
    <property type="entry name" value="MCM_dom"/>
</dbReference>
<sequence length="524" mass="56054">MPLATLQSLTFVGVRPVAVQIEVHLSAGLPSFALVGLPDTEIRESKERVRSALLNSGFEFPSQRITVNLAPADLPKGSAAFDLAVALGIASASGQLAKADLSDWLFAGELSLSGALTGVRSPFALAVAARKESAAGQRPLKLMMPKAQAKLAATVPDIAVFGAHNLFEAAAHLVGHGNPLEQYTHNTHGNASQPNPLDMAEVIGHQTAKHALLAATAGQHHIRLVGPPGSGKSMLAQRVGSLMPPLPFEDSLEISAIRSLKGESDVLSPQRPFRNPHPSSTMAALIGGGNPPSPGEITLAHQGILFTDEVLEFDRRCLESLREPLETGRVNISRSGHQASFPARFLWVCAHNPCPCGWFGHPAKECRCTPDQVRKYQNKLSGPLADRLDISVEVQAIDHGTLLHGETDHAELGSSTELRKQVEQARTIQLQRQGCLNGEMSAGQINKYCKPASSAEKLLLAYAQKNHLSARALHRICRVARTLADLDQAGQIDKKHIATAIQYRKALAGEAGSQSPVHHPTHNP</sequence>
<evidence type="ECO:0000313" key="6">
    <source>
        <dbReference type="Proteomes" id="UP000501130"/>
    </source>
</evidence>
<dbReference type="PRINTS" id="PR01657">
    <property type="entry name" value="MCMFAMILY"/>
</dbReference>
<dbReference type="InterPro" id="IPR025158">
    <property type="entry name" value="Mg_chelat-rel_C"/>
</dbReference>
<dbReference type="Pfam" id="PF01078">
    <property type="entry name" value="Mg_chelatase"/>
    <property type="match status" value="1"/>
</dbReference>
<feature type="domain" description="AAA+ ATPase" evidence="4">
    <location>
        <begin position="218"/>
        <end position="398"/>
    </location>
</feature>
<dbReference type="InterPro" id="IPR000523">
    <property type="entry name" value="Mg_chelatse_chII-like_cat_dom"/>
</dbReference>
<dbReference type="Gene3D" id="3.40.50.300">
    <property type="entry name" value="P-loop containing nucleotide triphosphate hydrolases"/>
    <property type="match status" value="1"/>
</dbReference>
<evidence type="ECO:0000256" key="3">
    <source>
        <dbReference type="ARBA" id="ARBA00022840"/>
    </source>
</evidence>
<dbReference type="NCBIfam" id="TIGR00368">
    <property type="entry name" value="YifB family Mg chelatase-like AAA ATPase"/>
    <property type="match status" value="1"/>
</dbReference>
<dbReference type="InterPro" id="IPR014721">
    <property type="entry name" value="Ribsml_uS5_D2-typ_fold_subgr"/>
</dbReference>
<dbReference type="Pfam" id="PF13541">
    <property type="entry name" value="ChlI"/>
    <property type="match status" value="1"/>
</dbReference>
<dbReference type="InterPro" id="IPR004482">
    <property type="entry name" value="Mg_chelat-rel"/>
</dbReference>
<dbReference type="PANTHER" id="PTHR32039">
    <property type="entry name" value="MAGNESIUM-CHELATASE SUBUNIT CHLI"/>
    <property type="match status" value="1"/>
</dbReference>
<comment type="similarity">
    <text evidence="1">Belongs to the Mg-chelatase subunits D/I family. ComM subfamily.</text>
</comment>
<evidence type="ECO:0000256" key="1">
    <source>
        <dbReference type="ARBA" id="ARBA00006354"/>
    </source>
</evidence>
<dbReference type="Pfam" id="PF13335">
    <property type="entry name" value="Mg_chelatase_C"/>
    <property type="match status" value="1"/>
</dbReference>
<keyword evidence="2" id="KW-0547">Nucleotide-binding</keyword>
<dbReference type="SUPFAM" id="SSF52540">
    <property type="entry name" value="P-loop containing nucleoside triphosphate hydrolases"/>
    <property type="match status" value="1"/>
</dbReference>
<evidence type="ECO:0000256" key="2">
    <source>
        <dbReference type="ARBA" id="ARBA00022741"/>
    </source>
</evidence>
<keyword evidence="3" id="KW-0067">ATP-binding</keyword>
<dbReference type="InterPro" id="IPR020568">
    <property type="entry name" value="Ribosomal_Su5_D2-typ_SF"/>
</dbReference>
<dbReference type="PANTHER" id="PTHR32039:SF7">
    <property type="entry name" value="COMPETENCE PROTEIN COMM"/>
    <property type="match status" value="1"/>
</dbReference>
<dbReference type="RefSeq" id="WP_171097204.1">
    <property type="nucleotide sequence ID" value="NZ_CP053084.1"/>
</dbReference>
<dbReference type="InterPro" id="IPR003593">
    <property type="entry name" value="AAA+_ATPase"/>
</dbReference>
<dbReference type="SMART" id="SM00382">
    <property type="entry name" value="AAA"/>
    <property type="match status" value="1"/>
</dbReference>
<name>A0ABX6N202_9BURK</name>
<reference evidence="5 6" key="1">
    <citation type="submission" date="2020-05" db="EMBL/GenBank/DDBJ databases">
        <title>Compete genome of Limnobacter sp. SAORIC-580.</title>
        <authorList>
            <person name="Song J."/>
            <person name="Cho J.-C."/>
        </authorList>
    </citation>
    <scope>NUCLEOTIDE SEQUENCE [LARGE SCALE GENOMIC DNA]</scope>
    <source>
        <strain evidence="5 6">SAORIC-580</strain>
    </source>
</reference>
<dbReference type="Proteomes" id="UP000501130">
    <property type="component" value="Chromosome"/>
</dbReference>
<proteinExistence type="inferred from homology"/>
<dbReference type="InterPro" id="IPR045006">
    <property type="entry name" value="CHLI-like"/>
</dbReference>
<dbReference type="EMBL" id="CP053084">
    <property type="protein sequence ID" value="QJR28395.1"/>
    <property type="molecule type" value="Genomic_DNA"/>
</dbReference>
<organism evidence="5 6">
    <name type="scientific">Limnobacter profundi</name>
    <dbReference type="NCBI Taxonomy" id="2732163"/>
    <lineage>
        <taxon>Bacteria</taxon>
        <taxon>Pseudomonadati</taxon>
        <taxon>Pseudomonadota</taxon>
        <taxon>Betaproteobacteria</taxon>
        <taxon>Burkholderiales</taxon>
        <taxon>Burkholderiaceae</taxon>
        <taxon>Limnobacter</taxon>
    </lineage>
</organism>
<protein>
    <submittedName>
        <fullName evidence="5">YifB family Mg chelatase-like AAA ATPase</fullName>
    </submittedName>
</protein>
<evidence type="ECO:0000313" key="5">
    <source>
        <dbReference type="EMBL" id="QJR28395.1"/>
    </source>
</evidence>
<accession>A0ABX6N202</accession>
<evidence type="ECO:0000259" key="4">
    <source>
        <dbReference type="SMART" id="SM00382"/>
    </source>
</evidence>
<keyword evidence="6" id="KW-1185">Reference proteome</keyword>